<name>A0A8C6VEU4_NAJNA</name>
<reference evidence="3" key="1">
    <citation type="submission" date="2025-08" db="UniProtKB">
        <authorList>
            <consortium name="Ensembl"/>
        </authorList>
    </citation>
    <scope>IDENTIFICATION</scope>
</reference>
<dbReference type="Pfam" id="PF00071">
    <property type="entry name" value="Ras"/>
    <property type="match status" value="1"/>
</dbReference>
<evidence type="ECO:0000313" key="4">
    <source>
        <dbReference type="Proteomes" id="UP000694559"/>
    </source>
</evidence>
<dbReference type="GO" id="GO:0016020">
    <property type="term" value="C:membrane"/>
    <property type="evidence" value="ECO:0007669"/>
    <property type="project" value="InterPro"/>
</dbReference>
<dbReference type="Gene3D" id="3.40.50.300">
    <property type="entry name" value="P-loop containing nucleotide triphosphate hydrolases"/>
    <property type="match status" value="1"/>
</dbReference>
<organism evidence="3 4">
    <name type="scientific">Naja naja</name>
    <name type="common">Indian cobra</name>
    <dbReference type="NCBI Taxonomy" id="35670"/>
    <lineage>
        <taxon>Eukaryota</taxon>
        <taxon>Metazoa</taxon>
        <taxon>Chordata</taxon>
        <taxon>Craniata</taxon>
        <taxon>Vertebrata</taxon>
        <taxon>Euteleostomi</taxon>
        <taxon>Lepidosauria</taxon>
        <taxon>Squamata</taxon>
        <taxon>Bifurcata</taxon>
        <taxon>Unidentata</taxon>
        <taxon>Episquamata</taxon>
        <taxon>Toxicofera</taxon>
        <taxon>Serpentes</taxon>
        <taxon>Colubroidea</taxon>
        <taxon>Elapidae</taxon>
        <taxon>Elapinae</taxon>
        <taxon>Naja</taxon>
    </lineage>
</organism>
<dbReference type="GO" id="GO:0005525">
    <property type="term" value="F:GTP binding"/>
    <property type="evidence" value="ECO:0007669"/>
    <property type="project" value="UniProtKB-KW"/>
</dbReference>
<dbReference type="OrthoDB" id="5976022at2759"/>
<dbReference type="Ensembl" id="ENSNNAT00000001560.1">
    <property type="protein sequence ID" value="ENSNNAP00000001480.1"/>
    <property type="gene ID" value="ENSNNAG00000001053.1"/>
</dbReference>
<dbReference type="InterPro" id="IPR027417">
    <property type="entry name" value="P-loop_NTPase"/>
</dbReference>
<dbReference type="GO" id="GO:0007165">
    <property type="term" value="P:signal transduction"/>
    <property type="evidence" value="ECO:0007669"/>
    <property type="project" value="InterPro"/>
</dbReference>
<sequence length="221" mass="24778">TSTPKIPQPNSGSWKSTQLTRLRNNTDGQWAVLDVLDTAGQEEFSAMRDQYMRMGDGFLIVYSVTDKASFEHVDRFHQLILQQVPEKNQKKKKTKWRGDRTIGSHKLHCVILSLSVFLIFSPFQLKPIITLTASLQLRDQYLVAWQLTCIDNGCSILAICNLPSWLLTFLWVNLDPLNDLGIHLAASVIHLTMVAQNGNKIGPHLTRPLLSNGNSGPNCGL</sequence>
<dbReference type="PROSITE" id="PS51419">
    <property type="entry name" value="RAB"/>
    <property type="match status" value="1"/>
</dbReference>
<accession>A0A8C6VEU4</accession>
<evidence type="ECO:0000313" key="3">
    <source>
        <dbReference type="Ensembl" id="ENSNNAP00000001480.1"/>
    </source>
</evidence>
<evidence type="ECO:0000256" key="1">
    <source>
        <dbReference type="ARBA" id="ARBA00022741"/>
    </source>
</evidence>
<evidence type="ECO:0008006" key="5">
    <source>
        <dbReference type="Google" id="ProtNLM"/>
    </source>
</evidence>
<dbReference type="InterPro" id="IPR020849">
    <property type="entry name" value="Small_GTPase_Ras-type"/>
</dbReference>
<reference evidence="3" key="2">
    <citation type="submission" date="2025-09" db="UniProtKB">
        <authorList>
            <consortium name="Ensembl"/>
        </authorList>
    </citation>
    <scope>IDENTIFICATION</scope>
</reference>
<dbReference type="AlphaFoldDB" id="A0A8C6VEU4"/>
<dbReference type="PROSITE" id="PS51421">
    <property type="entry name" value="RAS"/>
    <property type="match status" value="1"/>
</dbReference>
<dbReference type="InterPro" id="IPR001806">
    <property type="entry name" value="Small_GTPase"/>
</dbReference>
<keyword evidence="4" id="KW-1185">Reference proteome</keyword>
<keyword evidence="1" id="KW-0547">Nucleotide-binding</keyword>
<dbReference type="GeneTree" id="ENSGT00940000156353"/>
<evidence type="ECO:0000256" key="2">
    <source>
        <dbReference type="ARBA" id="ARBA00023134"/>
    </source>
</evidence>
<dbReference type="SUPFAM" id="SSF52540">
    <property type="entry name" value="P-loop containing nucleoside triphosphate hydrolases"/>
    <property type="match status" value="1"/>
</dbReference>
<keyword evidence="2" id="KW-0342">GTP-binding</keyword>
<proteinExistence type="predicted"/>
<protein>
    <recommendedName>
        <fullName evidence="5">Ras-related protein M-Ras</fullName>
    </recommendedName>
</protein>
<dbReference type="SMART" id="SM00173">
    <property type="entry name" value="RAS"/>
    <property type="match status" value="1"/>
</dbReference>
<dbReference type="Proteomes" id="UP000694559">
    <property type="component" value="Unplaced"/>
</dbReference>
<dbReference type="PANTHER" id="PTHR24070">
    <property type="entry name" value="RAS, DI-RAS, AND RHEB FAMILY MEMBERS OF SMALL GTPASE SUPERFAMILY"/>
    <property type="match status" value="1"/>
</dbReference>
<dbReference type="GO" id="GO:0003924">
    <property type="term" value="F:GTPase activity"/>
    <property type="evidence" value="ECO:0007669"/>
    <property type="project" value="InterPro"/>
</dbReference>